<dbReference type="OrthoDB" id="10510482at2759"/>
<dbReference type="AlphaFoldDB" id="A0A4Y8CG50"/>
<proteinExistence type="predicted"/>
<dbReference type="Proteomes" id="UP000297299">
    <property type="component" value="Unassembled WGS sequence"/>
</dbReference>
<evidence type="ECO:0000313" key="1">
    <source>
        <dbReference type="EMBL" id="TEY31050.1"/>
    </source>
</evidence>
<reference evidence="1 2" key="1">
    <citation type="submission" date="2017-11" db="EMBL/GenBank/DDBJ databases">
        <title>Comparative genomics of Botrytis spp.</title>
        <authorList>
            <person name="Valero-Jimenez C.A."/>
            <person name="Tapia P."/>
            <person name="Veloso J."/>
            <person name="Silva-Moreno E."/>
            <person name="Staats M."/>
            <person name="Valdes J.H."/>
            <person name="Van Kan J.A.L."/>
        </authorList>
    </citation>
    <scope>NUCLEOTIDE SEQUENCE [LARGE SCALE GENOMIC DNA]</scope>
    <source>
        <strain evidence="1 2">MUCL2830</strain>
    </source>
</reference>
<keyword evidence="2" id="KW-1185">Reference proteome</keyword>
<name>A0A4Y8CG50_9HELO</name>
<protein>
    <submittedName>
        <fullName evidence="1">Uncharacterized protein</fullName>
    </submittedName>
</protein>
<evidence type="ECO:0000313" key="2">
    <source>
        <dbReference type="Proteomes" id="UP000297299"/>
    </source>
</evidence>
<comment type="caution">
    <text evidence="1">The sequence shown here is derived from an EMBL/GenBank/DDBJ whole genome shotgun (WGS) entry which is preliminary data.</text>
</comment>
<accession>A0A4Y8CG50</accession>
<gene>
    <name evidence="1" type="ORF">BOTCAL_0823g00020</name>
</gene>
<sequence>MAFHASVNLVEPETGINHVKFSYPSATTGDIQKFLDLWKENGQAKERELSLGYKFCLEEHDEDTIFVNTGQSQVPDSTVSRL</sequence>
<organism evidence="1 2">
    <name type="scientific">Botryotinia calthae</name>
    <dbReference type="NCBI Taxonomy" id="38488"/>
    <lineage>
        <taxon>Eukaryota</taxon>
        <taxon>Fungi</taxon>
        <taxon>Dikarya</taxon>
        <taxon>Ascomycota</taxon>
        <taxon>Pezizomycotina</taxon>
        <taxon>Leotiomycetes</taxon>
        <taxon>Helotiales</taxon>
        <taxon>Sclerotiniaceae</taxon>
        <taxon>Botryotinia</taxon>
    </lineage>
</organism>
<dbReference type="EMBL" id="PHWZ01000819">
    <property type="protein sequence ID" value="TEY31050.1"/>
    <property type="molecule type" value="Genomic_DNA"/>
</dbReference>